<organism evidence="2 3">
    <name type="scientific">Astrephomene gubernaculifera</name>
    <dbReference type="NCBI Taxonomy" id="47775"/>
    <lineage>
        <taxon>Eukaryota</taxon>
        <taxon>Viridiplantae</taxon>
        <taxon>Chlorophyta</taxon>
        <taxon>core chlorophytes</taxon>
        <taxon>Chlorophyceae</taxon>
        <taxon>CS clade</taxon>
        <taxon>Chlamydomonadales</taxon>
        <taxon>Astrephomenaceae</taxon>
        <taxon>Astrephomene</taxon>
    </lineage>
</organism>
<feature type="region of interest" description="Disordered" evidence="1">
    <location>
        <begin position="49"/>
        <end position="74"/>
    </location>
</feature>
<evidence type="ECO:0000256" key="1">
    <source>
        <dbReference type="SAM" id="MobiDB-lite"/>
    </source>
</evidence>
<sequence>EELPGLVCFRSGAVVGRAPLSQFGAAGGALVEEEVTAYLRRLRVLRGEQQAGRGGRAADTEDDGSKADEEEAEEWRVKPCELCGRSYPHEHVRAVYGADRRRADSSGDEED</sequence>
<name>A0AAD3E152_9CHLO</name>
<dbReference type="AlphaFoldDB" id="A0AAD3E152"/>
<proteinExistence type="predicted"/>
<evidence type="ECO:0000313" key="2">
    <source>
        <dbReference type="EMBL" id="GFR50739.1"/>
    </source>
</evidence>
<feature type="non-terminal residue" evidence="2">
    <location>
        <position position="111"/>
    </location>
</feature>
<reference evidence="2 3" key="1">
    <citation type="journal article" date="2021" name="Sci. Rep.">
        <title>Genome sequencing of the multicellular alga Astrephomene provides insights into convergent evolution of germ-soma differentiation.</title>
        <authorList>
            <person name="Yamashita S."/>
            <person name="Yamamoto K."/>
            <person name="Matsuzaki R."/>
            <person name="Suzuki S."/>
            <person name="Yamaguchi H."/>
            <person name="Hirooka S."/>
            <person name="Minakuchi Y."/>
            <person name="Miyagishima S."/>
            <person name="Kawachi M."/>
            <person name="Toyoda A."/>
            <person name="Nozaki H."/>
        </authorList>
    </citation>
    <scope>NUCLEOTIDE SEQUENCE [LARGE SCALE GENOMIC DNA]</scope>
    <source>
        <strain evidence="2 3">NIES-4017</strain>
    </source>
</reference>
<comment type="caution">
    <text evidence="2">The sequence shown here is derived from an EMBL/GenBank/DDBJ whole genome shotgun (WGS) entry which is preliminary data.</text>
</comment>
<gene>
    <name evidence="2" type="ORF">Agub_g12996</name>
</gene>
<dbReference type="Proteomes" id="UP001054857">
    <property type="component" value="Unassembled WGS sequence"/>
</dbReference>
<protein>
    <submittedName>
        <fullName evidence="2">Uncharacterized protein</fullName>
    </submittedName>
</protein>
<feature type="compositionally biased region" description="Basic and acidic residues" evidence="1">
    <location>
        <begin position="56"/>
        <end position="67"/>
    </location>
</feature>
<accession>A0AAD3E152</accession>
<evidence type="ECO:0000313" key="3">
    <source>
        <dbReference type="Proteomes" id="UP001054857"/>
    </source>
</evidence>
<dbReference type="EMBL" id="BMAR01000040">
    <property type="protein sequence ID" value="GFR50739.1"/>
    <property type="molecule type" value="Genomic_DNA"/>
</dbReference>
<keyword evidence="3" id="KW-1185">Reference proteome</keyword>